<sequence>MSSISSAVVYKPCFKCNRRLVRASDTFCKDCKPKKESIRTLSKDLSKVYLHKFETNATSHIKKYNKETYVPNILSTDSSYKLKKEISLQKNIKNTALFFTLYWNQFSDFDSFSSFISRTGQVSFVYFLYNSFIIQQKPRYQQFIIEKQDEIPAMVTTIQLIPPIPISRPLQLLTQKSYWDSLITSYFKYVHPTLLLFSIHSFNPQTAAKSLLSAIYYGGFHFMQDKPPELIRYFNEYAKSNIKEATKLISLQNAQATFLYSFFMILSGNFKVFKACQAHTIRMSYALGLHLNLKKLTPIQQYDRFQFFSNISTLHILFYGTGNLTLNQLTELGDCNTKLFRPEYQIPNSKCAFYFDTEDENILYGICTDIYFKLYNMQAQQLFNLSRCSENSIQTEFFTLFNNSKQKYFETILTFEFLLQEFSHLKSNIQSCKFKLISYYHTINLEIFPEC</sequence>
<dbReference type="CDD" id="cd12148">
    <property type="entry name" value="fungal_TF_MHR"/>
    <property type="match status" value="1"/>
</dbReference>
<accession>A0A137NUV3</accession>
<dbReference type="Proteomes" id="UP000070444">
    <property type="component" value="Unassembled WGS sequence"/>
</dbReference>
<name>A0A137NUV3_CONC2</name>
<evidence type="ECO:0000259" key="2">
    <source>
        <dbReference type="Pfam" id="PF04082"/>
    </source>
</evidence>
<keyword evidence="1" id="KW-0539">Nucleus</keyword>
<dbReference type="GO" id="GO:0008270">
    <property type="term" value="F:zinc ion binding"/>
    <property type="evidence" value="ECO:0007669"/>
    <property type="project" value="InterPro"/>
</dbReference>
<dbReference type="Pfam" id="PF04082">
    <property type="entry name" value="Fungal_trans"/>
    <property type="match status" value="1"/>
</dbReference>
<dbReference type="GO" id="GO:0003677">
    <property type="term" value="F:DNA binding"/>
    <property type="evidence" value="ECO:0007669"/>
    <property type="project" value="InterPro"/>
</dbReference>
<dbReference type="InterPro" id="IPR007219">
    <property type="entry name" value="XnlR_reg_dom"/>
</dbReference>
<gene>
    <name evidence="3" type="ORF">CONCODRAFT_11519</name>
</gene>
<reference evidence="3 4" key="1">
    <citation type="journal article" date="2015" name="Genome Biol. Evol.">
        <title>Phylogenomic analyses indicate that early fungi evolved digesting cell walls of algal ancestors of land plants.</title>
        <authorList>
            <person name="Chang Y."/>
            <person name="Wang S."/>
            <person name="Sekimoto S."/>
            <person name="Aerts A.L."/>
            <person name="Choi C."/>
            <person name="Clum A."/>
            <person name="LaButti K.M."/>
            <person name="Lindquist E.A."/>
            <person name="Yee Ngan C."/>
            <person name="Ohm R.A."/>
            <person name="Salamov A.A."/>
            <person name="Grigoriev I.V."/>
            <person name="Spatafora J.W."/>
            <person name="Berbee M.L."/>
        </authorList>
    </citation>
    <scope>NUCLEOTIDE SEQUENCE [LARGE SCALE GENOMIC DNA]</scope>
    <source>
        <strain evidence="3 4">NRRL 28638</strain>
    </source>
</reference>
<proteinExistence type="predicted"/>
<protein>
    <recommendedName>
        <fullName evidence="2">Xylanolytic transcriptional activator regulatory domain-containing protein</fullName>
    </recommendedName>
</protein>
<evidence type="ECO:0000313" key="4">
    <source>
        <dbReference type="Proteomes" id="UP000070444"/>
    </source>
</evidence>
<dbReference type="EMBL" id="KQ964707">
    <property type="protein sequence ID" value="KXN66595.1"/>
    <property type="molecule type" value="Genomic_DNA"/>
</dbReference>
<evidence type="ECO:0000256" key="1">
    <source>
        <dbReference type="ARBA" id="ARBA00023242"/>
    </source>
</evidence>
<feature type="domain" description="Xylanolytic transcriptional activator regulatory" evidence="2">
    <location>
        <begin position="183"/>
        <end position="295"/>
    </location>
</feature>
<organism evidence="3 4">
    <name type="scientific">Conidiobolus coronatus (strain ATCC 28846 / CBS 209.66 / NRRL 28638)</name>
    <name type="common">Delacroixia coronata</name>
    <dbReference type="NCBI Taxonomy" id="796925"/>
    <lineage>
        <taxon>Eukaryota</taxon>
        <taxon>Fungi</taxon>
        <taxon>Fungi incertae sedis</taxon>
        <taxon>Zoopagomycota</taxon>
        <taxon>Entomophthoromycotina</taxon>
        <taxon>Entomophthoromycetes</taxon>
        <taxon>Entomophthorales</taxon>
        <taxon>Ancylistaceae</taxon>
        <taxon>Conidiobolus</taxon>
    </lineage>
</organism>
<dbReference type="AlphaFoldDB" id="A0A137NUV3"/>
<keyword evidence="4" id="KW-1185">Reference proteome</keyword>
<dbReference type="GO" id="GO:0006351">
    <property type="term" value="P:DNA-templated transcription"/>
    <property type="evidence" value="ECO:0007669"/>
    <property type="project" value="InterPro"/>
</dbReference>
<evidence type="ECO:0000313" key="3">
    <source>
        <dbReference type="EMBL" id="KXN66595.1"/>
    </source>
</evidence>